<dbReference type="GO" id="GO:0006508">
    <property type="term" value="P:proteolysis"/>
    <property type="evidence" value="ECO:0007669"/>
    <property type="project" value="UniProtKB-KW"/>
</dbReference>
<dbReference type="Proteomes" id="UP000193920">
    <property type="component" value="Unassembled WGS sequence"/>
</dbReference>
<dbReference type="Gene3D" id="2.40.70.10">
    <property type="entry name" value="Acid Proteases"/>
    <property type="match status" value="2"/>
</dbReference>
<dbReference type="PANTHER" id="PTHR47966">
    <property type="entry name" value="BETA-SITE APP-CLEAVING ENZYME, ISOFORM A-RELATED"/>
    <property type="match status" value="1"/>
</dbReference>
<comment type="subcellular location">
    <subcellularLocation>
        <location evidence="1">Vacuole</location>
    </subcellularLocation>
</comment>
<dbReference type="STRING" id="1754190.A0A1Y1ZY80"/>
<evidence type="ECO:0000256" key="4">
    <source>
        <dbReference type="ARBA" id="ARBA00022670"/>
    </source>
</evidence>
<dbReference type="OrthoDB" id="771136at2759"/>
<evidence type="ECO:0000256" key="3">
    <source>
        <dbReference type="ARBA" id="ARBA00022554"/>
    </source>
</evidence>
<dbReference type="EMBL" id="MCOG01000347">
    <property type="protein sequence ID" value="ORY14735.1"/>
    <property type="molecule type" value="Genomic_DNA"/>
</dbReference>
<feature type="domain" description="Peptidase A1" evidence="14">
    <location>
        <begin position="101"/>
        <end position="420"/>
    </location>
</feature>
<dbReference type="SUPFAM" id="SSF50630">
    <property type="entry name" value="Acid proteases"/>
    <property type="match status" value="1"/>
</dbReference>
<feature type="active site" evidence="10">
    <location>
        <position position="119"/>
    </location>
</feature>
<evidence type="ECO:0000256" key="9">
    <source>
        <dbReference type="ARBA" id="ARBA00023180"/>
    </source>
</evidence>
<reference evidence="15 16" key="1">
    <citation type="submission" date="2016-08" db="EMBL/GenBank/DDBJ databases">
        <title>A Parts List for Fungal Cellulosomes Revealed by Comparative Genomics.</title>
        <authorList>
            <consortium name="DOE Joint Genome Institute"/>
            <person name="Haitjema C.H."/>
            <person name="Gilmore S.P."/>
            <person name="Henske J.K."/>
            <person name="Solomon K.V."/>
            <person name="De Groot R."/>
            <person name="Kuo A."/>
            <person name="Mondo S.J."/>
            <person name="Salamov A.A."/>
            <person name="Labutti K."/>
            <person name="Zhao Z."/>
            <person name="Chiniquy J."/>
            <person name="Barry K."/>
            <person name="Brewer H.M."/>
            <person name="Purvine S.O."/>
            <person name="Wright A.T."/>
            <person name="Boxma B."/>
            <person name="Van Alen T."/>
            <person name="Hackstein J.H."/>
            <person name="Baker S.E."/>
            <person name="Grigoriev I.V."/>
            <person name="O'Malley M.A."/>
        </authorList>
    </citation>
    <scope>NUCLEOTIDE SEQUENCE [LARGE SCALE GENOMIC DNA]</scope>
    <source>
        <strain evidence="15 16">G1</strain>
    </source>
</reference>
<keyword evidence="7 12" id="KW-0378">Hydrolase</keyword>
<feature type="active site" evidence="10">
    <location>
        <position position="305"/>
    </location>
</feature>
<dbReference type="PROSITE" id="PS51767">
    <property type="entry name" value="PEPTIDASE_A1"/>
    <property type="match status" value="1"/>
</dbReference>
<dbReference type="PROSITE" id="PS00141">
    <property type="entry name" value="ASP_PROTEASE"/>
    <property type="match status" value="2"/>
</dbReference>
<dbReference type="FunFam" id="2.40.70.10:FF:000036">
    <property type="entry name" value="Vacuolar aspartic protease"/>
    <property type="match status" value="1"/>
</dbReference>
<organism evidence="15 16">
    <name type="scientific">Neocallimastix californiae</name>
    <dbReference type="NCBI Taxonomy" id="1754190"/>
    <lineage>
        <taxon>Eukaryota</taxon>
        <taxon>Fungi</taxon>
        <taxon>Fungi incertae sedis</taxon>
        <taxon>Chytridiomycota</taxon>
        <taxon>Chytridiomycota incertae sedis</taxon>
        <taxon>Neocallimastigomycetes</taxon>
        <taxon>Neocallimastigales</taxon>
        <taxon>Neocallimastigaceae</taxon>
        <taxon>Neocallimastix</taxon>
    </lineage>
</organism>
<evidence type="ECO:0000256" key="8">
    <source>
        <dbReference type="ARBA" id="ARBA00023157"/>
    </source>
</evidence>
<evidence type="ECO:0000256" key="7">
    <source>
        <dbReference type="ARBA" id="ARBA00022801"/>
    </source>
</evidence>
<feature type="signal peptide" evidence="13">
    <location>
        <begin position="1"/>
        <end position="17"/>
    </location>
</feature>
<comment type="similarity">
    <text evidence="2 12">Belongs to the peptidase A1 family.</text>
</comment>
<evidence type="ECO:0000256" key="2">
    <source>
        <dbReference type="ARBA" id="ARBA00007447"/>
    </source>
</evidence>
<evidence type="ECO:0000256" key="13">
    <source>
        <dbReference type="SAM" id="SignalP"/>
    </source>
</evidence>
<dbReference type="FunFam" id="2.40.70.10:FF:000002">
    <property type="entry name" value="Vacuolar aspartic proteinase"/>
    <property type="match status" value="1"/>
</dbReference>
<keyword evidence="4 12" id="KW-0645">Protease</keyword>
<evidence type="ECO:0000256" key="1">
    <source>
        <dbReference type="ARBA" id="ARBA00004116"/>
    </source>
</evidence>
<evidence type="ECO:0000259" key="14">
    <source>
        <dbReference type="PROSITE" id="PS51767"/>
    </source>
</evidence>
<evidence type="ECO:0000313" key="16">
    <source>
        <dbReference type="Proteomes" id="UP000193920"/>
    </source>
</evidence>
<gene>
    <name evidence="15" type="ORF">LY90DRAFT_524736</name>
</gene>
<feature type="disulfide bond" evidence="11">
    <location>
        <begin position="132"/>
        <end position="137"/>
    </location>
</feature>
<evidence type="ECO:0000256" key="11">
    <source>
        <dbReference type="PIRSR" id="PIRSR601461-2"/>
    </source>
</evidence>
<dbReference type="InterPro" id="IPR001969">
    <property type="entry name" value="Aspartic_peptidase_AS"/>
</dbReference>
<protein>
    <submittedName>
        <fullName evidence="15">Asp-domain-containing protein</fullName>
    </submittedName>
</protein>
<proteinExistence type="inferred from homology"/>
<dbReference type="InterPro" id="IPR001461">
    <property type="entry name" value="Aspartic_peptidase_A1"/>
</dbReference>
<evidence type="ECO:0000256" key="5">
    <source>
        <dbReference type="ARBA" id="ARBA00022729"/>
    </source>
</evidence>
<feature type="chain" id="PRO_5013141513" evidence="13">
    <location>
        <begin position="18"/>
        <end position="423"/>
    </location>
</feature>
<sequence>MRLPILTILALASTVNSLPTPEIEERSLKAFKVPVKRIKNALETLVERFEVAAEEMQQKYFNNYFVAENSNEITVNKEFNDGEDNGIRTHVPLNNFLNAQYYGEIGLGTPEQTFTVVFDTGSSNLWVPSTHCRSIACFLHKKYDSTLSDTYVKNGTDFSIQYGSGALEGFISHDTLTLGDLVIENQGFAESTKEPGLTFAMARFDGILGLGYDTISVQHVVPPFFNAVDQGLVREPVIGVWLNKSEGNDEDDGGSITFGGIDKSHIDGEIIYSPVIRKGYWEVELEDVTMNGEKIGITTRRAAIDTGTSLFAIPTKEAEIINKRIGAVKQNSGQYMVDCNTIDDLPTLELVFNGHTFSLTPQQYVLEVGGGLFGGEPQCISGFMGIDIPAPAGPLWIVGDIFLRAYYTIYDLGNNRVGFAKAK</sequence>
<dbReference type="InterPro" id="IPR021109">
    <property type="entry name" value="Peptidase_aspartic_dom_sf"/>
</dbReference>
<accession>A0A1Y1ZY80</accession>
<evidence type="ECO:0000313" key="15">
    <source>
        <dbReference type="EMBL" id="ORY14735.1"/>
    </source>
</evidence>
<evidence type="ECO:0000256" key="12">
    <source>
        <dbReference type="RuleBase" id="RU000454"/>
    </source>
</evidence>
<keyword evidence="8 11" id="KW-1015">Disulfide bond</keyword>
<keyword evidence="5 13" id="KW-0732">Signal</keyword>
<dbReference type="PRINTS" id="PR00792">
    <property type="entry name" value="PEPSIN"/>
</dbReference>
<dbReference type="GO" id="GO:0005773">
    <property type="term" value="C:vacuole"/>
    <property type="evidence" value="ECO:0007669"/>
    <property type="project" value="UniProtKB-SubCell"/>
</dbReference>
<dbReference type="AlphaFoldDB" id="A0A1Y1ZY80"/>
<name>A0A1Y1ZY80_9FUNG</name>
<dbReference type="InterPro" id="IPR033121">
    <property type="entry name" value="PEPTIDASE_A1"/>
</dbReference>
<keyword evidence="16" id="KW-1185">Reference proteome</keyword>
<comment type="caution">
    <text evidence="15">The sequence shown here is derived from an EMBL/GenBank/DDBJ whole genome shotgun (WGS) entry which is preliminary data.</text>
</comment>
<keyword evidence="6 12" id="KW-0064">Aspartyl protease</keyword>
<keyword evidence="9" id="KW-0325">Glycoprotein</keyword>
<feature type="disulfide bond" evidence="11">
    <location>
        <begin position="339"/>
        <end position="379"/>
    </location>
</feature>
<dbReference type="GO" id="GO:0004190">
    <property type="term" value="F:aspartic-type endopeptidase activity"/>
    <property type="evidence" value="ECO:0007669"/>
    <property type="project" value="UniProtKB-KW"/>
</dbReference>
<dbReference type="Pfam" id="PF00026">
    <property type="entry name" value="Asp"/>
    <property type="match status" value="1"/>
</dbReference>
<evidence type="ECO:0000256" key="10">
    <source>
        <dbReference type="PIRSR" id="PIRSR601461-1"/>
    </source>
</evidence>
<evidence type="ECO:0000256" key="6">
    <source>
        <dbReference type="ARBA" id="ARBA00022750"/>
    </source>
</evidence>
<keyword evidence="3" id="KW-0926">Vacuole</keyword>
<dbReference type="PANTHER" id="PTHR47966:SF51">
    <property type="entry name" value="BETA-SITE APP-CLEAVING ENZYME, ISOFORM A-RELATED"/>
    <property type="match status" value="1"/>
</dbReference>